<evidence type="ECO:0000256" key="1">
    <source>
        <dbReference type="ARBA" id="ARBA00004167"/>
    </source>
</evidence>
<comment type="subcellular location">
    <subcellularLocation>
        <location evidence="1">Membrane</location>
        <topology evidence="1">Single-pass membrane protein</topology>
    </subcellularLocation>
    <subcellularLocation>
        <location evidence="10">Mitochondrion inner membrane</location>
        <topology evidence="10">Single-pass membrane protein</topology>
    </subcellularLocation>
</comment>
<name>A0A077WKZ7_9FUNG</name>
<evidence type="ECO:0000313" key="11">
    <source>
        <dbReference type="EMBL" id="CDS08050.1"/>
    </source>
</evidence>
<accession>A0A077WKZ7</accession>
<keyword evidence="3" id="KW-0812">Transmembrane</keyword>
<keyword evidence="8 10" id="KW-0143">Chaperone</keyword>
<dbReference type="EMBL" id="LK023324">
    <property type="protein sequence ID" value="CDS08050.1"/>
    <property type="molecule type" value="Genomic_DNA"/>
</dbReference>
<dbReference type="GO" id="GO:0034551">
    <property type="term" value="P:mitochondrial respiratory chain complex III assembly"/>
    <property type="evidence" value="ECO:0007669"/>
    <property type="project" value="TreeGrafter"/>
</dbReference>
<keyword evidence="6 10" id="KW-0496">Mitochondrion</keyword>
<keyword evidence="4 10" id="KW-0999">Mitochondrion inner membrane</keyword>
<dbReference type="Pfam" id="PF07960">
    <property type="entry name" value="CBP4"/>
    <property type="match status" value="1"/>
</dbReference>
<dbReference type="AlphaFoldDB" id="A0A077WKZ7"/>
<dbReference type="PROSITE" id="PS51257">
    <property type="entry name" value="PROKAR_LIPOPROTEIN"/>
    <property type="match status" value="1"/>
</dbReference>
<dbReference type="PANTHER" id="PTHR28202:SF1">
    <property type="entry name" value="ASSEMBLY FACTOR CBP4"/>
    <property type="match status" value="1"/>
</dbReference>
<keyword evidence="7" id="KW-0472">Membrane</keyword>
<evidence type="ECO:0000256" key="4">
    <source>
        <dbReference type="ARBA" id="ARBA00022792"/>
    </source>
</evidence>
<gene>
    <name evidence="11" type="ORF">LRAMOSA01999</name>
</gene>
<sequence>MDKVVKAIVWSGGIIGCGYVLMKTTVPTEQDMINRLPENLQREAKERQRTSNQRQQAIMDYLKEAAESDKPAWQTPESTPKA</sequence>
<evidence type="ECO:0000256" key="9">
    <source>
        <dbReference type="ARBA" id="ARBA00025413"/>
    </source>
</evidence>
<evidence type="ECO:0000256" key="5">
    <source>
        <dbReference type="ARBA" id="ARBA00022989"/>
    </source>
</evidence>
<comment type="function">
    <text evidence="9 10">Essential for the assembly of ubiquinol-cytochrome c reductase. It has a direct effect on the correct occurrence of the Rieske protein, core 4, core 5 and apocytochrome b.</text>
</comment>
<evidence type="ECO:0000256" key="10">
    <source>
        <dbReference type="RuleBase" id="RU368005"/>
    </source>
</evidence>
<organism evidence="11">
    <name type="scientific">Lichtheimia ramosa</name>
    <dbReference type="NCBI Taxonomy" id="688394"/>
    <lineage>
        <taxon>Eukaryota</taxon>
        <taxon>Fungi</taxon>
        <taxon>Fungi incertae sedis</taxon>
        <taxon>Mucoromycota</taxon>
        <taxon>Mucoromycotina</taxon>
        <taxon>Mucoromycetes</taxon>
        <taxon>Mucorales</taxon>
        <taxon>Lichtheimiaceae</taxon>
        <taxon>Lichtheimia</taxon>
    </lineage>
</organism>
<reference evidence="11" key="1">
    <citation type="journal article" date="2014" name="Genome Announc.">
        <title>De novo whole-genome sequence and genome annotation of Lichtheimia ramosa.</title>
        <authorList>
            <person name="Linde J."/>
            <person name="Schwartze V."/>
            <person name="Binder U."/>
            <person name="Lass-Florl C."/>
            <person name="Voigt K."/>
            <person name="Horn F."/>
        </authorList>
    </citation>
    <scope>NUCLEOTIDE SEQUENCE</scope>
    <source>
        <strain evidence="11">JMRC FSU:6197</strain>
    </source>
</reference>
<dbReference type="OrthoDB" id="5576752at2759"/>
<dbReference type="GO" id="GO:0005743">
    <property type="term" value="C:mitochondrial inner membrane"/>
    <property type="evidence" value="ECO:0007669"/>
    <property type="project" value="UniProtKB-SubCell"/>
</dbReference>
<dbReference type="InterPro" id="IPR012420">
    <property type="entry name" value="Cbp4"/>
</dbReference>
<evidence type="ECO:0000256" key="6">
    <source>
        <dbReference type="ARBA" id="ARBA00023128"/>
    </source>
</evidence>
<dbReference type="PANTHER" id="PTHR28202">
    <property type="entry name" value="ASSEMBLY FACTOR CBP4"/>
    <property type="match status" value="1"/>
</dbReference>
<protein>
    <recommendedName>
        <fullName evidence="10">Cytochrome b mRNA-processing protein 4</fullName>
    </recommendedName>
</protein>
<comment type="similarity">
    <text evidence="2 10">Belongs to the CBP4 family.</text>
</comment>
<evidence type="ECO:0000256" key="8">
    <source>
        <dbReference type="ARBA" id="ARBA00023186"/>
    </source>
</evidence>
<proteinExistence type="inferred from homology"/>
<evidence type="ECO:0000256" key="2">
    <source>
        <dbReference type="ARBA" id="ARBA00006780"/>
    </source>
</evidence>
<evidence type="ECO:0000256" key="7">
    <source>
        <dbReference type="ARBA" id="ARBA00023136"/>
    </source>
</evidence>
<keyword evidence="5" id="KW-1133">Transmembrane helix</keyword>
<evidence type="ECO:0000256" key="3">
    <source>
        <dbReference type="ARBA" id="ARBA00022692"/>
    </source>
</evidence>